<feature type="domain" description="Cytidyltransferase-like" evidence="12">
    <location>
        <begin position="6"/>
        <end position="186"/>
    </location>
</feature>
<evidence type="ECO:0000256" key="9">
    <source>
        <dbReference type="ARBA" id="ARBA00023027"/>
    </source>
</evidence>
<comment type="similarity">
    <text evidence="3 11">Belongs to the NadD family.</text>
</comment>
<dbReference type="EMBL" id="UGNV01000001">
    <property type="protein sequence ID" value="STX29031.1"/>
    <property type="molecule type" value="Genomic_DNA"/>
</dbReference>
<evidence type="ECO:0000256" key="10">
    <source>
        <dbReference type="ARBA" id="ARBA00048721"/>
    </source>
</evidence>
<dbReference type="OrthoDB" id="5295945at2"/>
<dbReference type="PANTHER" id="PTHR39321:SF3">
    <property type="entry name" value="PHOSPHOPANTETHEINE ADENYLYLTRANSFERASE"/>
    <property type="match status" value="1"/>
</dbReference>
<sequence>MPNLIIFGGTFDPIHNGHLNTAINVQQFFHFERFIFLPCKVPILKNKALATTTQRLDMLKLALKEQDQTANFAIDTREITRTSPSYMVTTLEDYRRELGQTLAISLLIGVDSFATLTKWYQWERLLHLANLVVIDRPGYHIESQVLLNLLKNHETSEVQQIKNVPNGLIFKFNAGLYDLSSTAIRSQIQQGYLLNADVPKSVANYIKEHQIYTRIKE</sequence>
<dbReference type="UniPathway" id="UPA00253">
    <property type="reaction ID" value="UER00332"/>
</dbReference>
<reference evidence="13 14" key="1">
    <citation type="submission" date="2018-06" db="EMBL/GenBank/DDBJ databases">
        <authorList>
            <consortium name="Pathogen Informatics"/>
            <person name="Doyle S."/>
        </authorList>
    </citation>
    <scope>NUCLEOTIDE SEQUENCE [LARGE SCALE GENOMIC DNA]</scope>
    <source>
        <strain evidence="13 14">NCTC13315</strain>
    </source>
</reference>
<dbReference type="EC" id="2.7.7.18" evidence="11"/>
<protein>
    <recommendedName>
        <fullName evidence="11">Probable nicotinate-nucleotide adenylyltransferase</fullName>
        <ecNumber evidence="11">2.7.7.18</ecNumber>
    </recommendedName>
    <alternativeName>
        <fullName evidence="11">Deamido-NAD(+) diphosphorylase</fullName>
    </alternativeName>
    <alternativeName>
        <fullName evidence="11">Deamido-NAD(+) pyrophosphorylase</fullName>
    </alternativeName>
    <alternativeName>
        <fullName evidence="11">Nicotinate mononucleotide adenylyltransferase</fullName>
        <shortName evidence="11">NaMN adenylyltransferase</shortName>
    </alternativeName>
</protein>
<dbReference type="InterPro" id="IPR005248">
    <property type="entry name" value="NadD/NMNAT"/>
</dbReference>
<gene>
    <name evidence="11 13" type="primary">nadD</name>
    <name evidence="13" type="ORF">NCTC13315_01565</name>
</gene>
<evidence type="ECO:0000256" key="7">
    <source>
        <dbReference type="ARBA" id="ARBA00022741"/>
    </source>
</evidence>
<keyword evidence="7 11" id="KW-0547">Nucleotide-binding</keyword>
<evidence type="ECO:0000256" key="5">
    <source>
        <dbReference type="ARBA" id="ARBA00022679"/>
    </source>
</evidence>
<dbReference type="NCBIfam" id="NF000839">
    <property type="entry name" value="PRK00071.1-1"/>
    <property type="match status" value="1"/>
</dbReference>
<evidence type="ECO:0000313" key="14">
    <source>
        <dbReference type="Proteomes" id="UP000254968"/>
    </source>
</evidence>
<evidence type="ECO:0000256" key="4">
    <source>
        <dbReference type="ARBA" id="ARBA00022642"/>
    </source>
</evidence>
<evidence type="ECO:0000259" key="12">
    <source>
        <dbReference type="Pfam" id="PF01467"/>
    </source>
</evidence>
<evidence type="ECO:0000256" key="2">
    <source>
        <dbReference type="ARBA" id="ARBA00005019"/>
    </source>
</evidence>
<keyword evidence="6 11" id="KW-0548">Nucleotidyltransferase</keyword>
<dbReference type="Pfam" id="PF01467">
    <property type="entry name" value="CTP_transf_like"/>
    <property type="match status" value="1"/>
</dbReference>
<dbReference type="NCBIfam" id="TIGR00125">
    <property type="entry name" value="cyt_tran_rel"/>
    <property type="match status" value="1"/>
</dbReference>
<comment type="function">
    <text evidence="1 11">Catalyzes the reversible adenylation of nicotinate mononucleotide (NaMN) to nicotinic acid adenine dinucleotide (NaAD).</text>
</comment>
<dbReference type="HAMAP" id="MF_00244">
    <property type="entry name" value="NaMN_adenylyltr"/>
    <property type="match status" value="1"/>
</dbReference>
<dbReference type="AlphaFoldDB" id="A0A378I2V3"/>
<keyword evidence="8 11" id="KW-0067">ATP-binding</keyword>
<keyword evidence="5 11" id="KW-0808">Transferase</keyword>
<dbReference type="GO" id="GO:0004515">
    <property type="term" value="F:nicotinate-nucleotide adenylyltransferase activity"/>
    <property type="evidence" value="ECO:0007669"/>
    <property type="project" value="UniProtKB-UniRule"/>
</dbReference>
<dbReference type="PANTHER" id="PTHR39321">
    <property type="entry name" value="NICOTINATE-NUCLEOTIDE ADENYLYLTRANSFERASE-RELATED"/>
    <property type="match status" value="1"/>
</dbReference>
<keyword evidence="4 11" id="KW-0662">Pyridine nucleotide biosynthesis</keyword>
<dbReference type="Gene3D" id="3.40.50.620">
    <property type="entry name" value="HUPs"/>
    <property type="match status" value="1"/>
</dbReference>
<dbReference type="Proteomes" id="UP000254968">
    <property type="component" value="Unassembled WGS sequence"/>
</dbReference>
<comment type="catalytic activity">
    <reaction evidence="10 11">
        <text>nicotinate beta-D-ribonucleotide + ATP + H(+) = deamido-NAD(+) + diphosphate</text>
        <dbReference type="Rhea" id="RHEA:22860"/>
        <dbReference type="ChEBI" id="CHEBI:15378"/>
        <dbReference type="ChEBI" id="CHEBI:30616"/>
        <dbReference type="ChEBI" id="CHEBI:33019"/>
        <dbReference type="ChEBI" id="CHEBI:57502"/>
        <dbReference type="ChEBI" id="CHEBI:58437"/>
        <dbReference type="EC" id="2.7.7.18"/>
    </reaction>
</comment>
<evidence type="ECO:0000256" key="1">
    <source>
        <dbReference type="ARBA" id="ARBA00002324"/>
    </source>
</evidence>
<evidence type="ECO:0000256" key="11">
    <source>
        <dbReference type="HAMAP-Rule" id="MF_00244"/>
    </source>
</evidence>
<accession>A0A378I2V3</accession>
<dbReference type="InterPro" id="IPR014729">
    <property type="entry name" value="Rossmann-like_a/b/a_fold"/>
</dbReference>
<dbReference type="InterPro" id="IPR004821">
    <property type="entry name" value="Cyt_trans-like"/>
</dbReference>
<proteinExistence type="inferred from homology"/>
<dbReference type="GO" id="GO:0005524">
    <property type="term" value="F:ATP binding"/>
    <property type="evidence" value="ECO:0007669"/>
    <property type="project" value="UniProtKB-KW"/>
</dbReference>
<evidence type="ECO:0000313" key="13">
    <source>
        <dbReference type="EMBL" id="STX29031.1"/>
    </source>
</evidence>
<organism evidence="13 14">
    <name type="scientific">Legionella beliardensis</name>
    <dbReference type="NCBI Taxonomy" id="91822"/>
    <lineage>
        <taxon>Bacteria</taxon>
        <taxon>Pseudomonadati</taxon>
        <taxon>Pseudomonadota</taxon>
        <taxon>Gammaproteobacteria</taxon>
        <taxon>Legionellales</taxon>
        <taxon>Legionellaceae</taxon>
        <taxon>Legionella</taxon>
    </lineage>
</organism>
<dbReference type="GO" id="GO:0009435">
    <property type="term" value="P:NAD+ biosynthetic process"/>
    <property type="evidence" value="ECO:0007669"/>
    <property type="project" value="UniProtKB-UniRule"/>
</dbReference>
<keyword evidence="14" id="KW-1185">Reference proteome</keyword>
<dbReference type="NCBIfam" id="TIGR00482">
    <property type="entry name" value="nicotinate (nicotinamide) nucleotide adenylyltransferase"/>
    <property type="match status" value="1"/>
</dbReference>
<evidence type="ECO:0000256" key="8">
    <source>
        <dbReference type="ARBA" id="ARBA00022840"/>
    </source>
</evidence>
<name>A0A378I2V3_9GAMM</name>
<comment type="pathway">
    <text evidence="2 11">Cofactor biosynthesis; NAD(+) biosynthesis; deamido-NAD(+) from nicotinate D-ribonucleotide: step 1/1.</text>
</comment>
<dbReference type="CDD" id="cd02165">
    <property type="entry name" value="NMNAT"/>
    <property type="match status" value="1"/>
</dbReference>
<keyword evidence="9 11" id="KW-0520">NAD</keyword>
<evidence type="ECO:0000256" key="6">
    <source>
        <dbReference type="ARBA" id="ARBA00022695"/>
    </source>
</evidence>
<dbReference type="SUPFAM" id="SSF52374">
    <property type="entry name" value="Nucleotidylyl transferase"/>
    <property type="match status" value="1"/>
</dbReference>
<dbReference type="RefSeq" id="WP_115302734.1">
    <property type="nucleotide sequence ID" value="NZ_CAAAHO010000004.1"/>
</dbReference>
<evidence type="ECO:0000256" key="3">
    <source>
        <dbReference type="ARBA" id="ARBA00009014"/>
    </source>
</evidence>